<dbReference type="OrthoDB" id="247367at2"/>
<evidence type="ECO:0000313" key="1">
    <source>
        <dbReference type="EMBL" id="BBM83795.1"/>
    </source>
</evidence>
<accession>A0A5S9F2L5</accession>
<sequence length="261" mass="31391">MHPKIVNNFHIEIFEPLDKEIIETCCSDVSQNQQFHKVHSSINTHVYRYAHNDIDYYYKVFLQRKWSENLKEKLRGSRAHRSLNGHQVLLEHGFSAPKVLLLGKKKDYNFILMESYDHAIELEKCLLEIYTWDEEKRQRFLQELGTTIGKLHASGIFHGDLRWRNILIDFANDQTDIAFIDNERTTLYKNLPKRKRIKNLVQLYLIAPGKVEVKEQKIFWEYYLNENPQIAQNKAYWEKRITSKTNKRLDKKRKKRQKKNK</sequence>
<dbReference type="Gene3D" id="1.10.510.10">
    <property type="entry name" value="Transferase(Phosphotransferase) domain 1"/>
    <property type="match status" value="1"/>
</dbReference>
<proteinExistence type="predicted"/>
<dbReference type="SUPFAM" id="SSF56112">
    <property type="entry name" value="Protein kinase-like (PK-like)"/>
    <property type="match status" value="1"/>
</dbReference>
<dbReference type="PROSITE" id="PS00109">
    <property type="entry name" value="PROTEIN_KINASE_TYR"/>
    <property type="match status" value="1"/>
</dbReference>
<keyword evidence="2" id="KW-1185">Reference proteome</keyword>
<dbReference type="InterPro" id="IPR008266">
    <property type="entry name" value="Tyr_kinase_AS"/>
</dbReference>
<dbReference type="Proteomes" id="UP000326354">
    <property type="component" value="Chromosome"/>
</dbReference>
<keyword evidence="1" id="KW-0808">Transferase</keyword>
<protein>
    <submittedName>
        <fullName evidence="1">3-deoxy-D-manno-octulosonic acid kinase</fullName>
    </submittedName>
</protein>
<dbReference type="InterPro" id="IPR011009">
    <property type="entry name" value="Kinase-like_dom_sf"/>
</dbReference>
<dbReference type="GO" id="GO:0004672">
    <property type="term" value="F:protein kinase activity"/>
    <property type="evidence" value="ECO:0007669"/>
    <property type="project" value="InterPro"/>
</dbReference>
<evidence type="ECO:0000313" key="2">
    <source>
        <dbReference type="Proteomes" id="UP000326354"/>
    </source>
</evidence>
<keyword evidence="1" id="KW-0418">Kinase</keyword>
<reference evidence="1 2" key="1">
    <citation type="submission" date="2019-08" db="EMBL/GenBank/DDBJ databases">
        <title>Complete genome sequence of Candidatus Uab amorphum.</title>
        <authorList>
            <person name="Shiratori T."/>
            <person name="Suzuki S."/>
            <person name="Kakizawa Y."/>
            <person name="Ishida K."/>
        </authorList>
    </citation>
    <scope>NUCLEOTIDE SEQUENCE [LARGE SCALE GENOMIC DNA]</scope>
    <source>
        <strain evidence="1 2">SRT547</strain>
    </source>
</reference>
<dbReference type="AlphaFoldDB" id="A0A5S9F2L5"/>
<organism evidence="1 2">
    <name type="scientific">Uabimicrobium amorphum</name>
    <dbReference type="NCBI Taxonomy" id="2596890"/>
    <lineage>
        <taxon>Bacteria</taxon>
        <taxon>Pseudomonadati</taxon>
        <taxon>Planctomycetota</taxon>
        <taxon>Candidatus Uabimicrobiia</taxon>
        <taxon>Candidatus Uabimicrobiales</taxon>
        <taxon>Candidatus Uabimicrobiaceae</taxon>
        <taxon>Candidatus Uabimicrobium</taxon>
    </lineage>
</organism>
<dbReference type="EMBL" id="AP019860">
    <property type="protein sequence ID" value="BBM83795.1"/>
    <property type="molecule type" value="Genomic_DNA"/>
</dbReference>
<gene>
    <name evidence="1" type="ORF">UABAM_02150</name>
</gene>
<dbReference type="RefSeq" id="WP_151967979.1">
    <property type="nucleotide sequence ID" value="NZ_AP019860.1"/>
</dbReference>
<dbReference type="Pfam" id="PF06293">
    <property type="entry name" value="Kdo"/>
    <property type="match status" value="1"/>
</dbReference>
<dbReference type="KEGG" id="uam:UABAM_02150"/>
<name>A0A5S9F2L5_UABAM</name>